<evidence type="ECO:0000313" key="2">
    <source>
        <dbReference type="Proteomes" id="UP000680815"/>
    </source>
</evidence>
<proteinExistence type="predicted"/>
<keyword evidence="2" id="KW-1185">Reference proteome</keyword>
<accession>A0ABS4AS75</accession>
<dbReference type="RefSeq" id="WP_209351582.1">
    <property type="nucleotide sequence ID" value="NZ_JAGIYZ010000008.1"/>
</dbReference>
<dbReference type="EMBL" id="JAGIYZ010000008">
    <property type="protein sequence ID" value="MBP0464205.1"/>
    <property type="molecule type" value="Genomic_DNA"/>
</dbReference>
<dbReference type="Proteomes" id="UP000680815">
    <property type="component" value="Unassembled WGS sequence"/>
</dbReference>
<protein>
    <submittedName>
        <fullName evidence="1">Uncharacterized protein</fullName>
    </submittedName>
</protein>
<gene>
    <name evidence="1" type="ORF">J5Y09_09800</name>
</gene>
<name>A0ABS4AS75_9PROT</name>
<sequence>MISSREAYSLPPAPSVWAGRFTCPEDMAEAQRDANLESIPIARDDSYRSRLAFVDLGRFRVHDATDDAHIARGAMLPRACGILFPWGSLTSGLRVNGLAFSEGQGVFVKPGAEMHVTMDGPQRWSGIIMDDDAFAAFGGEAWLRAEAGFFALPDLLRRAPARCRMR</sequence>
<comment type="caution">
    <text evidence="1">The sequence shown here is derived from an EMBL/GenBank/DDBJ whole genome shotgun (WGS) entry which is preliminary data.</text>
</comment>
<reference evidence="1 2" key="1">
    <citation type="submission" date="2021-03" db="EMBL/GenBank/DDBJ databases">
        <authorList>
            <person name="So Y."/>
        </authorList>
    </citation>
    <scope>NUCLEOTIDE SEQUENCE [LARGE SCALE GENOMIC DNA]</scope>
    <source>
        <strain evidence="1 2">PWR1</strain>
    </source>
</reference>
<evidence type="ECO:0000313" key="1">
    <source>
        <dbReference type="EMBL" id="MBP0464205.1"/>
    </source>
</evidence>
<organism evidence="1 2">
    <name type="scientific">Roseomonas nitratireducens</name>
    <dbReference type="NCBI Taxonomy" id="2820810"/>
    <lineage>
        <taxon>Bacteria</taxon>
        <taxon>Pseudomonadati</taxon>
        <taxon>Pseudomonadota</taxon>
        <taxon>Alphaproteobacteria</taxon>
        <taxon>Acetobacterales</taxon>
        <taxon>Roseomonadaceae</taxon>
        <taxon>Roseomonas</taxon>
    </lineage>
</organism>